<evidence type="ECO:0000313" key="2">
    <source>
        <dbReference type="Proteomes" id="UP000593572"/>
    </source>
</evidence>
<reference evidence="1 2" key="1">
    <citation type="journal article" date="2019" name="Genome Biol. Evol.">
        <title>Insights into the evolution of the New World diploid cottons (Gossypium, subgenus Houzingenia) based on genome sequencing.</title>
        <authorList>
            <person name="Grover C.E."/>
            <person name="Arick M.A. 2nd"/>
            <person name="Thrash A."/>
            <person name="Conover J.L."/>
            <person name="Sanders W.S."/>
            <person name="Peterson D.G."/>
            <person name="Frelichowski J.E."/>
            <person name="Scheffler J.A."/>
            <person name="Scheffler B.E."/>
            <person name="Wendel J.F."/>
        </authorList>
    </citation>
    <scope>NUCLEOTIDE SEQUENCE [LARGE SCALE GENOMIC DNA]</scope>
    <source>
        <strain evidence="1">157</strain>
        <tissue evidence="1">Leaf</tissue>
    </source>
</reference>
<dbReference type="EMBL" id="JABEZX010000001">
    <property type="protein sequence ID" value="MBA0548771.1"/>
    <property type="molecule type" value="Genomic_DNA"/>
</dbReference>
<proteinExistence type="predicted"/>
<keyword evidence="2" id="KW-1185">Reference proteome</keyword>
<feature type="non-terminal residue" evidence="1">
    <location>
        <position position="91"/>
    </location>
</feature>
<comment type="caution">
    <text evidence="1">The sequence shown here is derived from an EMBL/GenBank/DDBJ whole genome shotgun (WGS) entry which is preliminary data.</text>
</comment>
<dbReference type="AlphaFoldDB" id="A0A7J8L8I1"/>
<name>A0A7J8L8I1_9ROSI</name>
<gene>
    <name evidence="1" type="ORF">Golob_019849</name>
</gene>
<dbReference type="Proteomes" id="UP000593572">
    <property type="component" value="Unassembled WGS sequence"/>
</dbReference>
<evidence type="ECO:0000313" key="1">
    <source>
        <dbReference type="EMBL" id="MBA0548771.1"/>
    </source>
</evidence>
<organism evidence="1 2">
    <name type="scientific">Gossypium lobatum</name>
    <dbReference type="NCBI Taxonomy" id="34289"/>
    <lineage>
        <taxon>Eukaryota</taxon>
        <taxon>Viridiplantae</taxon>
        <taxon>Streptophyta</taxon>
        <taxon>Embryophyta</taxon>
        <taxon>Tracheophyta</taxon>
        <taxon>Spermatophyta</taxon>
        <taxon>Magnoliopsida</taxon>
        <taxon>eudicotyledons</taxon>
        <taxon>Gunneridae</taxon>
        <taxon>Pentapetalae</taxon>
        <taxon>rosids</taxon>
        <taxon>malvids</taxon>
        <taxon>Malvales</taxon>
        <taxon>Malvaceae</taxon>
        <taxon>Malvoideae</taxon>
        <taxon>Gossypium</taxon>
    </lineage>
</organism>
<protein>
    <recommendedName>
        <fullName evidence="3">RNase H type-1 domain-containing protein</fullName>
    </recommendedName>
</protein>
<evidence type="ECO:0008006" key="3">
    <source>
        <dbReference type="Google" id="ProtNLM"/>
    </source>
</evidence>
<accession>A0A7J8L8I1</accession>
<sequence>MIQADNLEVLKTIQDFSLTASTLSFIRRIHQLLAKFGHWAIQHIPRELNKLENCMAKLAFDTGQNLTVFEEIPRKVLVISPIVKASVNLAQ</sequence>